<dbReference type="InParanoid" id="A0A074YXQ1"/>
<evidence type="ECO:0000313" key="3">
    <source>
        <dbReference type="Proteomes" id="UP000030641"/>
    </source>
</evidence>
<dbReference type="STRING" id="1043005.A0A074YXQ1"/>
<dbReference type="RefSeq" id="XP_013349409.1">
    <property type="nucleotide sequence ID" value="XM_013493955.1"/>
</dbReference>
<dbReference type="GeneID" id="25362231"/>
<dbReference type="HOGENOM" id="CLU_921366_0_0_1"/>
<feature type="chain" id="PRO_5001703755" evidence="1">
    <location>
        <begin position="20"/>
        <end position="328"/>
    </location>
</feature>
<feature type="signal peptide" evidence="1">
    <location>
        <begin position="1"/>
        <end position="19"/>
    </location>
</feature>
<protein>
    <submittedName>
        <fullName evidence="2">Uncharacterized protein</fullName>
    </submittedName>
</protein>
<keyword evidence="3" id="KW-1185">Reference proteome</keyword>
<proteinExistence type="predicted"/>
<gene>
    <name evidence="2" type="ORF">AUEXF2481DRAFT_167640</name>
</gene>
<reference evidence="2 3" key="1">
    <citation type="journal article" date="2014" name="BMC Genomics">
        <title>Genome sequencing of four Aureobasidium pullulans varieties: biotechnological potential, stress tolerance, and description of new species.</title>
        <authorList>
            <person name="Gostin Ar C."/>
            <person name="Ohm R.A."/>
            <person name="Kogej T."/>
            <person name="Sonjak S."/>
            <person name="Turk M."/>
            <person name="Zajc J."/>
            <person name="Zalar P."/>
            <person name="Grube M."/>
            <person name="Sun H."/>
            <person name="Han J."/>
            <person name="Sharma A."/>
            <person name="Chiniquy J."/>
            <person name="Ngan C.Y."/>
            <person name="Lipzen A."/>
            <person name="Barry K."/>
            <person name="Grigoriev I.V."/>
            <person name="Gunde-Cimerman N."/>
        </authorList>
    </citation>
    <scope>NUCLEOTIDE SEQUENCE [LARGE SCALE GENOMIC DNA]</scope>
    <source>
        <strain evidence="2 3">EXF-2481</strain>
    </source>
</reference>
<evidence type="ECO:0000256" key="1">
    <source>
        <dbReference type="SAM" id="SignalP"/>
    </source>
</evidence>
<evidence type="ECO:0000313" key="2">
    <source>
        <dbReference type="EMBL" id="KER00925.1"/>
    </source>
</evidence>
<dbReference type="EMBL" id="KL584749">
    <property type="protein sequence ID" value="KER00925.1"/>
    <property type="molecule type" value="Genomic_DNA"/>
</dbReference>
<dbReference type="Proteomes" id="UP000030641">
    <property type="component" value="Unassembled WGS sequence"/>
</dbReference>
<name>A0A074YXQ1_AURSE</name>
<keyword evidence="1" id="KW-0732">Signal</keyword>
<organism evidence="2 3">
    <name type="scientific">Aureobasidium subglaciale (strain EXF-2481)</name>
    <name type="common">Aureobasidium pullulans var. subglaciale</name>
    <dbReference type="NCBI Taxonomy" id="1043005"/>
    <lineage>
        <taxon>Eukaryota</taxon>
        <taxon>Fungi</taxon>
        <taxon>Dikarya</taxon>
        <taxon>Ascomycota</taxon>
        <taxon>Pezizomycotina</taxon>
        <taxon>Dothideomycetes</taxon>
        <taxon>Dothideomycetidae</taxon>
        <taxon>Dothideales</taxon>
        <taxon>Saccotheciaceae</taxon>
        <taxon>Aureobasidium</taxon>
    </lineage>
</organism>
<dbReference type="AlphaFoldDB" id="A0A074YXQ1"/>
<sequence length="328" mass="33784">MRGSWIVAVLGGLAPHVNGALQKCNADNCLRSVRATAGKPGAASASAYCVSFFERTVTPCPSTVTVTALVTSDLATSVYTATSIIYTTAAPVAARDIEDRDIIVRAVSQPSMCPNVQTNSAVPKYASACSGTARYSSACSCVGATIRTVTASPPPAVTSTLISVIGTTTVTTAQAFSTVTVAQPSCTGTANFILQATTSNEVGQFLTGDRDYVSFGPQAGATTWTLRADGAVLMADGSTVGWNMPSGPGYIYDTDLSLAASQSPVRQAVMCSFPSAAVNGMPRELRCAPSDGVNTILQGCAADSRPAFNSKFYNPTCKAITLYAITVC</sequence>
<dbReference type="OrthoDB" id="3945205at2759"/>
<accession>A0A074YXQ1</accession>